<protein>
    <submittedName>
        <fullName evidence="2">Sporulation protein, YlmC/YmxH family</fullName>
    </submittedName>
</protein>
<dbReference type="PATRIC" id="fig|213810.4.peg.1855"/>
<dbReference type="PANTHER" id="PTHR40061">
    <property type="entry name" value="SPORULATION PROTEIN YLMC-RELATED"/>
    <property type="match status" value="1"/>
</dbReference>
<gene>
    <name evidence="2" type="ordered locus">RUM_19560</name>
</gene>
<dbReference type="InterPro" id="IPR011033">
    <property type="entry name" value="PRC_barrel-like_sf"/>
</dbReference>
<dbReference type="EMBL" id="FP929052">
    <property type="protein sequence ID" value="CBL17992.1"/>
    <property type="molecule type" value="Genomic_DNA"/>
</dbReference>
<reference evidence="2" key="1">
    <citation type="submission" date="2010-03" db="EMBL/GenBank/DDBJ databases">
        <title>The genome sequence of Ruminococcus sp. 18P13.</title>
        <authorList>
            <consortium name="metaHIT consortium -- http://www.metahit.eu/"/>
            <person name="Pajon A."/>
            <person name="Turner K."/>
            <person name="Parkhill J."/>
            <person name="Bernalier A."/>
        </authorList>
    </citation>
    <scope>NUCLEOTIDE SEQUENCE [LARGE SCALE GENOMIC DNA]</scope>
    <source>
        <strain evidence="2">Type strain: 18P13</strain>
    </source>
</reference>
<dbReference type="PANTHER" id="PTHR40061:SF1">
    <property type="entry name" value="SPORULATION PROTEIN YLMC-RELATED"/>
    <property type="match status" value="1"/>
</dbReference>
<dbReference type="HOGENOM" id="CLU_161336_3_0_9"/>
<feature type="domain" description="PRC-barrel" evidence="1">
    <location>
        <begin position="3"/>
        <end position="75"/>
    </location>
</feature>
<reference evidence="2" key="2">
    <citation type="submission" date="2010-03" db="EMBL/GenBank/DDBJ databases">
        <authorList>
            <person name="Pajon A."/>
        </authorList>
    </citation>
    <scope>NUCLEOTIDE SEQUENCE</scope>
    <source>
        <strain evidence="2">Type strain: 18P13</strain>
    </source>
</reference>
<dbReference type="NCBIfam" id="TIGR02888">
    <property type="entry name" value="spore_YlmC_YmxH"/>
    <property type="match status" value="1"/>
</dbReference>
<dbReference type="InterPro" id="IPR014238">
    <property type="entry name" value="Spore_YlmC/YmxH"/>
</dbReference>
<dbReference type="OrthoDB" id="6024937at2"/>
<organism evidence="2 3">
    <name type="scientific">Ruminococcus champanellensis (strain DSM 18848 / JCM 17042 / KCTC 15320 / 18P13)</name>
    <dbReference type="NCBI Taxonomy" id="213810"/>
    <lineage>
        <taxon>Bacteria</taxon>
        <taxon>Bacillati</taxon>
        <taxon>Bacillota</taxon>
        <taxon>Clostridia</taxon>
        <taxon>Eubacteriales</taxon>
        <taxon>Oscillospiraceae</taxon>
        <taxon>Ruminococcus</taxon>
    </lineage>
</organism>
<dbReference type="Proteomes" id="UP000007054">
    <property type="component" value="Chromosome"/>
</dbReference>
<name>D4LEE7_RUMC1</name>
<evidence type="ECO:0000313" key="2">
    <source>
        <dbReference type="EMBL" id="CBL17992.1"/>
    </source>
</evidence>
<keyword evidence="3" id="KW-1185">Reference proteome</keyword>
<dbReference type="STRING" id="213810.RUM_19560"/>
<dbReference type="Pfam" id="PF05239">
    <property type="entry name" value="PRC"/>
    <property type="match status" value="1"/>
</dbReference>
<dbReference type="SUPFAM" id="SSF50346">
    <property type="entry name" value="PRC-barrel domain"/>
    <property type="match status" value="1"/>
</dbReference>
<dbReference type="AlphaFoldDB" id="D4LEE7"/>
<dbReference type="BioCyc" id="RCHA213810:RUM_RS09490-MONOMER"/>
<dbReference type="InterPro" id="IPR027275">
    <property type="entry name" value="PRC-brl_dom"/>
</dbReference>
<dbReference type="RefSeq" id="WP_015558898.1">
    <property type="nucleotide sequence ID" value="NC_021039.1"/>
</dbReference>
<evidence type="ECO:0000313" key="3">
    <source>
        <dbReference type="Proteomes" id="UP000007054"/>
    </source>
</evidence>
<evidence type="ECO:0000259" key="1">
    <source>
        <dbReference type="Pfam" id="PF05239"/>
    </source>
</evidence>
<dbReference type="GeneID" id="83156625"/>
<dbReference type="Gene3D" id="2.30.30.240">
    <property type="entry name" value="PRC-barrel domain"/>
    <property type="match status" value="1"/>
</dbReference>
<accession>D4LEE7</accession>
<proteinExistence type="predicted"/>
<sequence>MLYSFAELCRKEVIDVEKGEKLGYVDDLEFDAQTAAVAALVIHGRERLFGLLGREQDLMIPFRQIRLIGTDTILVVREAEHGSTDSTKCTMSRRFHIEDLFK</sequence>
<dbReference type="KEGG" id="rch:RUM_19560"/>